<dbReference type="STRING" id="1798497.A3D71_02250"/>
<dbReference type="NCBIfam" id="NF033788">
    <property type="entry name" value="HTH_metalloreg"/>
    <property type="match status" value="1"/>
</dbReference>
<dbReference type="GO" id="GO:0003677">
    <property type="term" value="F:DNA binding"/>
    <property type="evidence" value="ECO:0007669"/>
    <property type="project" value="UniProtKB-KW"/>
</dbReference>
<dbReference type="Proteomes" id="UP000177652">
    <property type="component" value="Unassembled WGS sequence"/>
</dbReference>
<dbReference type="InterPro" id="IPR051081">
    <property type="entry name" value="HTH_MetalResp_TranReg"/>
</dbReference>
<proteinExistence type="predicted"/>
<dbReference type="Pfam" id="PF01022">
    <property type="entry name" value="HTH_5"/>
    <property type="match status" value="1"/>
</dbReference>
<evidence type="ECO:0000313" key="5">
    <source>
        <dbReference type="EMBL" id="OGG66120.1"/>
    </source>
</evidence>
<feature type="domain" description="HTH arsR-type" evidence="4">
    <location>
        <begin position="1"/>
        <end position="88"/>
    </location>
</feature>
<evidence type="ECO:0000313" key="6">
    <source>
        <dbReference type="Proteomes" id="UP000177652"/>
    </source>
</evidence>
<dbReference type="GO" id="GO:0003700">
    <property type="term" value="F:DNA-binding transcription factor activity"/>
    <property type="evidence" value="ECO:0007669"/>
    <property type="project" value="InterPro"/>
</dbReference>
<reference evidence="5 6" key="1">
    <citation type="journal article" date="2016" name="Nat. Commun.">
        <title>Thousands of microbial genomes shed light on interconnected biogeochemical processes in an aquifer system.</title>
        <authorList>
            <person name="Anantharaman K."/>
            <person name="Brown C.T."/>
            <person name="Hug L.A."/>
            <person name="Sharon I."/>
            <person name="Castelle C.J."/>
            <person name="Probst A.J."/>
            <person name="Thomas B.C."/>
            <person name="Singh A."/>
            <person name="Wilkins M.J."/>
            <person name="Karaoz U."/>
            <person name="Brodie E.L."/>
            <person name="Williams K.H."/>
            <person name="Hubbard S.S."/>
            <person name="Banfield J.F."/>
        </authorList>
    </citation>
    <scope>NUCLEOTIDE SEQUENCE [LARGE SCALE GENOMIC DNA]</scope>
</reference>
<dbReference type="CDD" id="cd00090">
    <property type="entry name" value="HTH_ARSR"/>
    <property type="match status" value="1"/>
</dbReference>
<dbReference type="SUPFAM" id="SSF46785">
    <property type="entry name" value="Winged helix' DNA-binding domain"/>
    <property type="match status" value="1"/>
</dbReference>
<dbReference type="PROSITE" id="PS50987">
    <property type="entry name" value="HTH_ARSR_2"/>
    <property type="match status" value="1"/>
</dbReference>
<gene>
    <name evidence="5" type="ORF">A3D71_02250</name>
</gene>
<keyword evidence="1" id="KW-0805">Transcription regulation</keyword>
<accession>A0A1F6DXV9</accession>
<dbReference type="PANTHER" id="PTHR33154:SF33">
    <property type="entry name" value="TRANSCRIPTIONAL REPRESSOR SDPR"/>
    <property type="match status" value="1"/>
</dbReference>
<dbReference type="PANTHER" id="PTHR33154">
    <property type="entry name" value="TRANSCRIPTIONAL REGULATOR, ARSR FAMILY"/>
    <property type="match status" value="1"/>
</dbReference>
<dbReference type="InterPro" id="IPR036390">
    <property type="entry name" value="WH_DNA-bd_sf"/>
</dbReference>
<dbReference type="PRINTS" id="PR00778">
    <property type="entry name" value="HTHARSR"/>
</dbReference>
<dbReference type="AlphaFoldDB" id="A0A1F6DXV9"/>
<protein>
    <recommendedName>
        <fullName evidence="4">HTH arsR-type domain-containing protein</fullName>
    </recommendedName>
</protein>
<dbReference type="EMBL" id="MFLK01000019">
    <property type="protein sequence ID" value="OGG66120.1"/>
    <property type="molecule type" value="Genomic_DNA"/>
</dbReference>
<organism evidence="5 6">
    <name type="scientific">Candidatus Kaiserbacteria bacterium RIFCSPHIGHO2_02_FULL_55_20</name>
    <dbReference type="NCBI Taxonomy" id="1798497"/>
    <lineage>
        <taxon>Bacteria</taxon>
        <taxon>Candidatus Kaiseribacteriota</taxon>
    </lineage>
</organism>
<dbReference type="SMART" id="SM00418">
    <property type="entry name" value="HTH_ARSR"/>
    <property type="match status" value="1"/>
</dbReference>
<evidence type="ECO:0000256" key="3">
    <source>
        <dbReference type="ARBA" id="ARBA00023163"/>
    </source>
</evidence>
<evidence type="ECO:0000256" key="1">
    <source>
        <dbReference type="ARBA" id="ARBA00023015"/>
    </source>
</evidence>
<keyword evidence="3" id="KW-0804">Transcription</keyword>
<dbReference type="Gene3D" id="1.10.10.10">
    <property type="entry name" value="Winged helix-like DNA-binding domain superfamily/Winged helix DNA-binding domain"/>
    <property type="match status" value="1"/>
</dbReference>
<dbReference type="InterPro" id="IPR001845">
    <property type="entry name" value="HTH_ArsR_DNA-bd_dom"/>
</dbReference>
<keyword evidence="2" id="KW-0238">DNA-binding</keyword>
<dbReference type="InterPro" id="IPR011991">
    <property type="entry name" value="ArsR-like_HTH"/>
</dbReference>
<dbReference type="InterPro" id="IPR036388">
    <property type="entry name" value="WH-like_DNA-bd_sf"/>
</dbReference>
<name>A0A1F6DXV9_9BACT</name>
<evidence type="ECO:0000256" key="2">
    <source>
        <dbReference type="ARBA" id="ARBA00023125"/>
    </source>
</evidence>
<comment type="caution">
    <text evidence="5">The sequence shown here is derived from an EMBL/GenBank/DDBJ whole genome shotgun (WGS) entry which is preliminary data.</text>
</comment>
<sequence>MTTRELERIFKVFGNRRRIAIVVYLRKRKEATVGDVAEHISLSFKATSKHLIILANAGVVESEQRSLQMFYKISKDLPREVRTIFSIL</sequence>
<evidence type="ECO:0000259" key="4">
    <source>
        <dbReference type="PROSITE" id="PS50987"/>
    </source>
</evidence>